<accession>A0A2M7RBQ9</accession>
<protein>
    <recommendedName>
        <fullName evidence="5">DUF5671 domain-containing protein</fullName>
    </recommendedName>
</protein>
<evidence type="ECO:0000256" key="1">
    <source>
        <dbReference type="SAM" id="Phobius"/>
    </source>
</evidence>
<keyword evidence="1" id="KW-0472">Membrane</keyword>
<evidence type="ECO:0008006" key="5">
    <source>
        <dbReference type="Google" id="ProtNLM"/>
    </source>
</evidence>
<proteinExistence type="predicted"/>
<evidence type="ECO:0000256" key="2">
    <source>
        <dbReference type="SAM" id="SignalP"/>
    </source>
</evidence>
<dbReference type="AlphaFoldDB" id="A0A2M7RBQ9"/>
<dbReference type="InterPro" id="IPR043993">
    <property type="entry name" value="T4SS_pilin"/>
</dbReference>
<keyword evidence="1" id="KW-0812">Transmembrane</keyword>
<feature type="chain" id="PRO_5014624033" description="DUF5671 domain-containing protein" evidence="2">
    <location>
        <begin position="26"/>
        <end position="137"/>
    </location>
</feature>
<gene>
    <name evidence="3" type="ORF">COY67_02965</name>
</gene>
<keyword evidence="1" id="KW-1133">Transmembrane helix</keyword>
<organism evidence="3 4">
    <name type="scientific">Candidatus Komeilibacteria bacterium CG_4_10_14_0_8_um_filter_37_78</name>
    <dbReference type="NCBI Taxonomy" id="1974471"/>
    <lineage>
        <taxon>Bacteria</taxon>
        <taxon>Candidatus Komeiliibacteriota</taxon>
    </lineage>
</organism>
<feature type="signal peptide" evidence="2">
    <location>
        <begin position="1"/>
        <end position="25"/>
    </location>
</feature>
<keyword evidence="2" id="KW-0732">Signal</keyword>
<name>A0A2M7RBQ9_9BACT</name>
<dbReference type="EMBL" id="PFMC01000071">
    <property type="protein sequence ID" value="PIY94198.1"/>
    <property type="molecule type" value="Genomic_DNA"/>
</dbReference>
<evidence type="ECO:0000313" key="4">
    <source>
        <dbReference type="Proteomes" id="UP000228689"/>
    </source>
</evidence>
<dbReference type="Proteomes" id="UP000228689">
    <property type="component" value="Unassembled WGS sequence"/>
</dbReference>
<reference evidence="4" key="1">
    <citation type="submission" date="2017-09" db="EMBL/GenBank/DDBJ databases">
        <title>Depth-based differentiation of microbial function through sediment-hosted aquifers and enrichment of novel symbionts in the deep terrestrial subsurface.</title>
        <authorList>
            <person name="Probst A.J."/>
            <person name="Ladd B."/>
            <person name="Jarett J.K."/>
            <person name="Geller-Mcgrath D.E."/>
            <person name="Sieber C.M.K."/>
            <person name="Emerson J.B."/>
            <person name="Anantharaman K."/>
            <person name="Thomas B.C."/>
            <person name="Malmstrom R."/>
            <person name="Stieglmeier M."/>
            <person name="Klingl A."/>
            <person name="Woyke T."/>
            <person name="Ryan C.M."/>
            <person name="Banfield J.F."/>
        </authorList>
    </citation>
    <scope>NUCLEOTIDE SEQUENCE [LARGE SCALE GENOMIC DNA]</scope>
</reference>
<dbReference type="Pfam" id="PF18895">
    <property type="entry name" value="T4SS_pilin"/>
    <property type="match status" value="1"/>
</dbReference>
<feature type="transmembrane region" description="Helical" evidence="1">
    <location>
        <begin position="103"/>
        <end position="128"/>
    </location>
</feature>
<comment type="caution">
    <text evidence="3">The sequence shown here is derived from an EMBL/GenBank/DDBJ whole genome shotgun (WGS) entry which is preliminary data.</text>
</comment>
<evidence type="ECO:0000313" key="3">
    <source>
        <dbReference type="EMBL" id="PIY94198.1"/>
    </source>
</evidence>
<sequence length="137" mass="15080">MFRKSTIITVIICLGFISLPFFVHAEDTNDSLNQQILNTHDLFESGLTGNTASDPIDVVAIRLIKYALGFIGIVLIVFILWSGFQWMTSGGNTDKVDKAKKRLIAAVIGAIIIFIAYAIADFVFTAVYQAMTEDNTV</sequence>
<feature type="transmembrane region" description="Helical" evidence="1">
    <location>
        <begin position="63"/>
        <end position="82"/>
    </location>
</feature>